<organism evidence="3">
    <name type="scientific">Timema tahoe</name>
    <dbReference type="NCBI Taxonomy" id="61484"/>
    <lineage>
        <taxon>Eukaryota</taxon>
        <taxon>Metazoa</taxon>
        <taxon>Ecdysozoa</taxon>
        <taxon>Arthropoda</taxon>
        <taxon>Hexapoda</taxon>
        <taxon>Insecta</taxon>
        <taxon>Pterygota</taxon>
        <taxon>Neoptera</taxon>
        <taxon>Polyneoptera</taxon>
        <taxon>Phasmatodea</taxon>
        <taxon>Timematodea</taxon>
        <taxon>Timematoidea</taxon>
        <taxon>Timematidae</taxon>
        <taxon>Timema</taxon>
    </lineage>
</organism>
<feature type="region of interest" description="Disordered" evidence="1">
    <location>
        <begin position="158"/>
        <end position="230"/>
    </location>
</feature>
<feature type="compositionally biased region" description="Polar residues" evidence="1">
    <location>
        <begin position="182"/>
        <end position="195"/>
    </location>
</feature>
<accession>A0A7R9IQN7</accession>
<keyword evidence="2" id="KW-0732">Signal</keyword>
<proteinExistence type="predicted"/>
<feature type="signal peptide" evidence="2">
    <location>
        <begin position="1"/>
        <end position="22"/>
    </location>
</feature>
<feature type="compositionally biased region" description="Polar residues" evidence="1">
    <location>
        <begin position="208"/>
        <end position="223"/>
    </location>
</feature>
<evidence type="ECO:0000313" key="3">
    <source>
        <dbReference type="EMBL" id="CAD7462573.1"/>
    </source>
</evidence>
<feature type="chain" id="PRO_5030640590" evidence="2">
    <location>
        <begin position="23"/>
        <end position="262"/>
    </location>
</feature>
<evidence type="ECO:0000256" key="1">
    <source>
        <dbReference type="SAM" id="MobiDB-lite"/>
    </source>
</evidence>
<sequence length="262" mass="29680">MVRKLMRLITLVMVYGTSLLAGQKTTVKDSEYKTEMICSPVYINPVDVLNESPSLTHEEHSKTDVSNNDGSPDEHSQKIQVGKEGNSIHVVRIHVRYISFGVQYEDQYSPACVKTPRENIISISFRINTKPVMADTHPILHHVHNNRCLLSSIKPTSSRFAAKPSSKGSRRMRRDDFSDFSCGNTNSQNCSSYTSPRRKRENKEGSIEDQSSKGQYDQDNNFKINPGWLHTNKSRVESHGLESNLDSRVKAFHTAESSHRDN</sequence>
<dbReference type="AlphaFoldDB" id="A0A7R9IQN7"/>
<name>A0A7R9IQN7_9NEOP</name>
<protein>
    <submittedName>
        <fullName evidence="3">Uncharacterized protein</fullName>
    </submittedName>
</protein>
<reference evidence="3" key="1">
    <citation type="submission" date="2020-11" db="EMBL/GenBank/DDBJ databases">
        <authorList>
            <person name="Tran Van P."/>
        </authorList>
    </citation>
    <scope>NUCLEOTIDE SEQUENCE</scope>
</reference>
<evidence type="ECO:0000256" key="2">
    <source>
        <dbReference type="SAM" id="SignalP"/>
    </source>
</evidence>
<dbReference type="EMBL" id="OE006298">
    <property type="protein sequence ID" value="CAD7462573.1"/>
    <property type="molecule type" value="Genomic_DNA"/>
</dbReference>
<feature type="region of interest" description="Disordered" evidence="1">
    <location>
        <begin position="55"/>
        <end position="83"/>
    </location>
</feature>
<gene>
    <name evidence="3" type="ORF">TTEB3V08_LOCUS10464</name>
</gene>